<name>C7N2T6_SLAHD</name>
<dbReference type="Pfam" id="PF12674">
    <property type="entry name" value="Zn_ribbon_2"/>
    <property type="match status" value="1"/>
</dbReference>
<dbReference type="PANTHER" id="PTHR46558:SF3">
    <property type="entry name" value="TRANSCRIPTIONAL REGULATOR"/>
    <property type="match status" value="1"/>
</dbReference>
<evidence type="ECO:0000313" key="3">
    <source>
        <dbReference type="EMBL" id="ACV23594.1"/>
    </source>
</evidence>
<dbReference type="InterPro" id="IPR001387">
    <property type="entry name" value="Cro/C1-type_HTH"/>
</dbReference>
<organism evidence="3 4">
    <name type="scientific">Slackia heliotrinireducens (strain ATCC 29202 / DSM 20476 / NCTC 11029 / RHS 1)</name>
    <name type="common">Peptococcus heliotrinreducens</name>
    <dbReference type="NCBI Taxonomy" id="471855"/>
    <lineage>
        <taxon>Bacteria</taxon>
        <taxon>Bacillati</taxon>
        <taxon>Actinomycetota</taxon>
        <taxon>Coriobacteriia</taxon>
        <taxon>Eggerthellales</taxon>
        <taxon>Eggerthellaceae</taxon>
        <taxon>Slackia</taxon>
    </lineage>
</organism>
<dbReference type="RefSeq" id="WP_012799692.1">
    <property type="nucleotide sequence ID" value="NC_013165.1"/>
</dbReference>
<dbReference type="GO" id="GO:0016491">
    <property type="term" value="F:oxidoreductase activity"/>
    <property type="evidence" value="ECO:0007669"/>
    <property type="project" value="InterPro"/>
</dbReference>
<dbReference type="InterPro" id="IPR036073">
    <property type="entry name" value="Desulfoferrodoxin_Fe-bd_dom_sf"/>
</dbReference>
<keyword evidence="1" id="KW-0238">DNA-binding</keyword>
<dbReference type="Proteomes" id="UP000002026">
    <property type="component" value="Chromosome"/>
</dbReference>
<reference evidence="3 4" key="1">
    <citation type="journal article" date="2009" name="Stand. Genomic Sci.">
        <title>Complete genome sequence of Slackia heliotrinireducens type strain (RHS 1).</title>
        <authorList>
            <person name="Pukall R."/>
            <person name="Lapidus A."/>
            <person name="Nolan M."/>
            <person name="Copeland A."/>
            <person name="Glavina Del Rio T."/>
            <person name="Lucas S."/>
            <person name="Chen F."/>
            <person name="Tice H."/>
            <person name="Cheng J.F."/>
            <person name="Chertkov O."/>
            <person name="Bruce D."/>
            <person name="Goodwin L."/>
            <person name="Kuske C."/>
            <person name="Brettin T."/>
            <person name="Detter J.C."/>
            <person name="Han C."/>
            <person name="Pitluck S."/>
            <person name="Pati A."/>
            <person name="Mavrommatis K."/>
            <person name="Ivanova N."/>
            <person name="Ovchinnikova G."/>
            <person name="Chen A."/>
            <person name="Palaniappan K."/>
            <person name="Schneider S."/>
            <person name="Rohde M."/>
            <person name="Chain P."/>
            <person name="D'haeseleer P."/>
            <person name="Goker M."/>
            <person name="Bristow J."/>
            <person name="Eisen J.A."/>
            <person name="Markowitz V."/>
            <person name="Kyrpides N.C."/>
            <person name="Klenk H.P."/>
            <person name="Hugenholtz P."/>
        </authorList>
    </citation>
    <scope>NUCLEOTIDE SEQUENCE [LARGE SCALE GENOMIC DNA]</scope>
    <source>
        <strain evidence="4">ATCC 29202 / DSM 20476 / NCTC 11029 / RHS 1</strain>
    </source>
</reference>
<dbReference type="GO" id="GO:0005506">
    <property type="term" value="F:iron ion binding"/>
    <property type="evidence" value="ECO:0007669"/>
    <property type="project" value="InterPro"/>
</dbReference>
<keyword evidence="4" id="KW-1185">Reference proteome</keyword>
<dbReference type="STRING" id="471855.Shel_25890"/>
<sequence length="272" mass="29799">MKVSEAIQNARKEAGLTQEQLAAKVYVTRQAVSRWETGESEPSIDMRKLLASVLGVPAVGLFDLPDAPACQCCGTPFDVPNMPFGTNADGTENPDYCGWCYQNGEFTAAGLDETIERNVPFLMQATGYTQEEAVSFLGAVMPTLKHWRDVQNSNVAANLRRSKLYVCPDCGNVVWSAGEVAVRCCSNVLEPLAPVENDGVLDATVEHADGVQRVRIIHPMAKDDHLMFIAAVGDDLVRIKRLYPEQEARAEFPLQGRCKIYAFGKSCGLIEL</sequence>
<dbReference type="SUPFAM" id="SSF49367">
    <property type="entry name" value="Superoxide reductase-like"/>
    <property type="match status" value="1"/>
</dbReference>
<dbReference type="eggNOG" id="COG2033">
    <property type="taxonomic scope" value="Bacteria"/>
</dbReference>
<dbReference type="EMBL" id="CP001684">
    <property type="protein sequence ID" value="ACV23594.1"/>
    <property type="molecule type" value="Genomic_DNA"/>
</dbReference>
<evidence type="ECO:0000313" key="4">
    <source>
        <dbReference type="Proteomes" id="UP000002026"/>
    </source>
</evidence>
<dbReference type="GO" id="GO:0003677">
    <property type="term" value="F:DNA binding"/>
    <property type="evidence" value="ECO:0007669"/>
    <property type="project" value="UniProtKB-KW"/>
</dbReference>
<gene>
    <name evidence="3" type="ordered locus">Shel_25890</name>
</gene>
<feature type="domain" description="HTH cro/C1-type" evidence="2">
    <location>
        <begin position="7"/>
        <end position="61"/>
    </location>
</feature>
<dbReference type="Gene3D" id="1.10.260.40">
    <property type="entry name" value="lambda repressor-like DNA-binding domains"/>
    <property type="match status" value="1"/>
</dbReference>
<dbReference type="SMART" id="SM00530">
    <property type="entry name" value="HTH_XRE"/>
    <property type="match status" value="1"/>
</dbReference>
<dbReference type="SUPFAM" id="SSF47413">
    <property type="entry name" value="lambda repressor-like DNA-binding domains"/>
    <property type="match status" value="1"/>
</dbReference>
<dbReference type="KEGG" id="shi:Shel_25890"/>
<dbReference type="AlphaFoldDB" id="C7N2T6"/>
<evidence type="ECO:0000256" key="1">
    <source>
        <dbReference type="ARBA" id="ARBA00023125"/>
    </source>
</evidence>
<dbReference type="InterPro" id="IPR025868">
    <property type="entry name" value="Zn_ribbon_dom_put"/>
</dbReference>
<dbReference type="PROSITE" id="PS50943">
    <property type="entry name" value="HTH_CROC1"/>
    <property type="match status" value="1"/>
</dbReference>
<dbReference type="Gene3D" id="2.60.40.730">
    <property type="entry name" value="SOR catalytic domain"/>
    <property type="match status" value="1"/>
</dbReference>
<proteinExistence type="predicted"/>
<dbReference type="PANTHER" id="PTHR46558">
    <property type="entry name" value="TRACRIPTIONAL REGULATORY PROTEIN-RELATED-RELATED"/>
    <property type="match status" value="1"/>
</dbReference>
<dbReference type="CDD" id="cd00093">
    <property type="entry name" value="HTH_XRE"/>
    <property type="match status" value="1"/>
</dbReference>
<dbReference type="eggNOG" id="COG1476">
    <property type="taxonomic scope" value="Bacteria"/>
</dbReference>
<accession>C7N2T6</accession>
<dbReference type="Pfam" id="PF01381">
    <property type="entry name" value="HTH_3"/>
    <property type="match status" value="1"/>
</dbReference>
<dbReference type="InterPro" id="IPR010982">
    <property type="entry name" value="Lambda_DNA-bd_dom_sf"/>
</dbReference>
<protein>
    <submittedName>
        <fullName evidence="3">Predicted transcriptional regulator</fullName>
    </submittedName>
</protein>
<dbReference type="HOGENOM" id="CLU_1022701_0_0_11"/>
<evidence type="ECO:0000259" key="2">
    <source>
        <dbReference type="PROSITE" id="PS50943"/>
    </source>
</evidence>